<dbReference type="SUPFAM" id="SSF52738">
    <property type="entry name" value="Methylesterase CheB, C-terminal domain"/>
    <property type="match status" value="1"/>
</dbReference>
<comment type="domain">
    <text evidence="5">Contains a C-terminal catalytic domain, and an N-terminal region which modulates catalytic activity.</text>
</comment>
<comment type="caution">
    <text evidence="11">The sequence shown here is derived from an EMBL/GenBank/DDBJ whole genome shotgun (WGS) entry which is preliminary data.</text>
</comment>
<dbReference type="Pfam" id="PF00072">
    <property type="entry name" value="Response_reg"/>
    <property type="match status" value="1"/>
</dbReference>
<comment type="catalytic activity">
    <reaction evidence="5">
        <text>L-glutaminyl-[protein] + H2O = L-glutamyl-[protein] + NH4(+)</text>
        <dbReference type="Rhea" id="RHEA:16441"/>
        <dbReference type="Rhea" id="RHEA-COMP:10207"/>
        <dbReference type="Rhea" id="RHEA-COMP:10208"/>
        <dbReference type="ChEBI" id="CHEBI:15377"/>
        <dbReference type="ChEBI" id="CHEBI:28938"/>
        <dbReference type="ChEBI" id="CHEBI:29973"/>
        <dbReference type="ChEBI" id="CHEBI:30011"/>
        <dbReference type="EC" id="3.5.1.44"/>
    </reaction>
</comment>
<evidence type="ECO:0000256" key="5">
    <source>
        <dbReference type="HAMAP-Rule" id="MF_00099"/>
    </source>
</evidence>
<dbReference type="SMART" id="SM00448">
    <property type="entry name" value="REC"/>
    <property type="match status" value="1"/>
</dbReference>
<dbReference type="GO" id="GO:0005737">
    <property type="term" value="C:cytoplasm"/>
    <property type="evidence" value="ECO:0007669"/>
    <property type="project" value="UniProtKB-SubCell"/>
</dbReference>
<dbReference type="PROSITE" id="PS50110">
    <property type="entry name" value="RESPONSE_REGULATORY"/>
    <property type="match status" value="1"/>
</dbReference>
<evidence type="ECO:0000256" key="4">
    <source>
        <dbReference type="ARBA" id="ARBA00048267"/>
    </source>
</evidence>
<dbReference type="PANTHER" id="PTHR42872">
    <property type="entry name" value="PROTEIN-GLUTAMATE METHYLESTERASE/PROTEIN-GLUTAMINE GLUTAMINASE"/>
    <property type="match status" value="1"/>
</dbReference>
<protein>
    <recommendedName>
        <fullName evidence="5">Protein-glutamate methylesterase/protein-glutamine glutaminase</fullName>
        <ecNumber evidence="5">3.1.1.61</ecNumber>
        <ecNumber evidence="5">3.5.1.44</ecNumber>
    </recommendedName>
</protein>
<dbReference type="CDD" id="cd17541">
    <property type="entry name" value="REC_CheB-like"/>
    <property type="match status" value="1"/>
</dbReference>
<evidence type="ECO:0000313" key="12">
    <source>
        <dbReference type="Proteomes" id="UP000249522"/>
    </source>
</evidence>
<name>A0A2W1L2Q2_9BACL</name>
<evidence type="ECO:0000259" key="10">
    <source>
        <dbReference type="PROSITE" id="PS50122"/>
    </source>
</evidence>
<dbReference type="InterPro" id="IPR000673">
    <property type="entry name" value="Sig_transdc_resp-reg_Me-estase"/>
</dbReference>
<feature type="active site" evidence="5 6">
    <location>
        <position position="316"/>
    </location>
</feature>
<dbReference type="GO" id="GO:0000156">
    <property type="term" value="F:phosphorelay response regulator activity"/>
    <property type="evidence" value="ECO:0007669"/>
    <property type="project" value="InterPro"/>
</dbReference>
<feature type="region of interest" description="Disordered" evidence="8">
    <location>
        <begin position="155"/>
        <end position="270"/>
    </location>
</feature>
<dbReference type="RefSeq" id="WP_111149013.1">
    <property type="nucleotide sequence ID" value="NZ_QKRB01000057.1"/>
</dbReference>
<dbReference type="EC" id="3.1.1.61" evidence="5"/>
<dbReference type="HAMAP" id="MF_00099">
    <property type="entry name" value="CheB_chemtxs"/>
    <property type="match status" value="1"/>
</dbReference>
<dbReference type="InterPro" id="IPR035909">
    <property type="entry name" value="CheB_C"/>
</dbReference>
<feature type="compositionally biased region" description="Pro residues" evidence="8">
    <location>
        <begin position="163"/>
        <end position="172"/>
    </location>
</feature>
<feature type="active site" evidence="5 6">
    <location>
        <position position="412"/>
    </location>
</feature>
<evidence type="ECO:0000256" key="3">
    <source>
        <dbReference type="ARBA" id="ARBA00022801"/>
    </source>
</evidence>
<dbReference type="OrthoDB" id="9793421at2"/>
<evidence type="ECO:0000256" key="6">
    <source>
        <dbReference type="PROSITE-ProRule" id="PRU00050"/>
    </source>
</evidence>
<evidence type="ECO:0000256" key="2">
    <source>
        <dbReference type="ARBA" id="ARBA00022500"/>
    </source>
</evidence>
<keyword evidence="1 5" id="KW-0963">Cytoplasm</keyword>
<dbReference type="EMBL" id="QKRB01000057">
    <property type="protein sequence ID" value="PZD93343.1"/>
    <property type="molecule type" value="Genomic_DNA"/>
</dbReference>
<dbReference type="PROSITE" id="PS50122">
    <property type="entry name" value="CHEB"/>
    <property type="match status" value="1"/>
</dbReference>
<keyword evidence="5 7" id="KW-0597">Phosphoprotein</keyword>
<comment type="function">
    <text evidence="5">Involved in chemotaxis. Part of a chemotaxis signal transduction system that modulates chemotaxis in response to various stimuli. Catalyzes the demethylation of specific methylglutamate residues introduced into the chemoreceptors (methyl-accepting chemotaxis proteins or MCP) by CheR. Also mediates the irreversible deamidation of specific glutamine residues to glutamic acid.</text>
</comment>
<evidence type="ECO:0000256" key="1">
    <source>
        <dbReference type="ARBA" id="ARBA00022490"/>
    </source>
</evidence>
<comment type="similarity">
    <text evidence="5">Belongs to the CheB family.</text>
</comment>
<evidence type="ECO:0000313" key="11">
    <source>
        <dbReference type="EMBL" id="PZD93343.1"/>
    </source>
</evidence>
<dbReference type="Gene3D" id="3.40.50.2300">
    <property type="match status" value="1"/>
</dbReference>
<dbReference type="EC" id="3.5.1.44" evidence="5"/>
<feature type="domain" description="Response regulatory" evidence="9">
    <location>
        <begin position="5"/>
        <end position="122"/>
    </location>
</feature>
<gene>
    <name evidence="5" type="primary">cheB</name>
    <name evidence="11" type="ORF">DNH61_22135</name>
</gene>
<accession>A0A2W1L2Q2</accession>
<dbReference type="PANTHER" id="PTHR42872:SF6">
    <property type="entry name" value="PROTEIN-GLUTAMATE METHYLESTERASE_PROTEIN-GLUTAMINE GLUTAMINASE"/>
    <property type="match status" value="1"/>
</dbReference>
<keyword evidence="12" id="KW-1185">Reference proteome</keyword>
<dbReference type="InterPro" id="IPR001789">
    <property type="entry name" value="Sig_transdc_resp-reg_receiver"/>
</dbReference>
<comment type="PTM">
    <text evidence="5">Phosphorylated by CheA. Phosphorylation of the N-terminal regulatory domain activates the methylesterase activity.</text>
</comment>
<dbReference type="Pfam" id="PF01339">
    <property type="entry name" value="CheB_methylest"/>
    <property type="match status" value="1"/>
</dbReference>
<feature type="domain" description="CheB-type methylesterase" evidence="10">
    <location>
        <begin position="277"/>
        <end position="470"/>
    </location>
</feature>
<dbReference type="AlphaFoldDB" id="A0A2W1L2Q2"/>
<dbReference type="NCBIfam" id="NF001965">
    <property type="entry name" value="PRK00742.1"/>
    <property type="match status" value="1"/>
</dbReference>
<evidence type="ECO:0000256" key="8">
    <source>
        <dbReference type="SAM" id="MobiDB-lite"/>
    </source>
</evidence>
<sequence>MTPYRILIVDDSAFMRKLFSDIITQDSSFTIVGTASTGAEAVRLVEALNPDAVTLDLEMPEMNGLEALKIIMAKKPTPVIMLSGISEDNTRQTIAALQLGAFDFIRKPSGITDDIASVAEALIIRLKLAVSVRKHQPVLKIPDKPVSLTIIRGDDAADKKPKPQAPAPPPAAPQKAKMQDRLTGKSPATSRQADVTPAEPANPLEHPAAPLKPTGLQKAVQPGREAGHNAAGEPFNGLTKPRAADQAAAAGSTRGKTAERTVKPDAPPAAAMKKTHAASFRHLVAIGTSTGGPRALHQVLSSLPGSLPAPVLIVQHMPPKFTHSLAQRLDSYSELTVKEAEQGDVLAAGVVYIAPGGYHMKLQKDGGLYRIRLTEDPARNGHRPSVDVLFESLLPYSELNRHAVIMTGMGSDGAKGMKALAENGAKSTIAESEETCIVYGMPRSAVEGGAVKTVLPLQGIAGQIVSAVMK</sequence>
<feature type="modified residue" description="4-aspartylphosphate" evidence="5 7">
    <location>
        <position position="56"/>
    </location>
</feature>
<keyword evidence="2 5" id="KW-0145">Chemotaxis</keyword>
<reference evidence="11 12" key="1">
    <citation type="submission" date="2018-06" db="EMBL/GenBank/DDBJ databases">
        <title>Paenibacillus imtechensis sp. nov.</title>
        <authorList>
            <person name="Pinnaka A.K."/>
            <person name="Singh H."/>
            <person name="Kaur M."/>
        </authorList>
    </citation>
    <scope>NUCLEOTIDE SEQUENCE [LARGE SCALE GENOMIC DNA]</scope>
    <source>
        <strain evidence="11 12">SMB1</strain>
    </source>
</reference>
<keyword evidence="3 5" id="KW-0378">Hydrolase</keyword>
<dbReference type="SUPFAM" id="SSF52172">
    <property type="entry name" value="CheY-like"/>
    <property type="match status" value="1"/>
</dbReference>
<evidence type="ECO:0000256" key="7">
    <source>
        <dbReference type="PROSITE-ProRule" id="PRU00169"/>
    </source>
</evidence>
<dbReference type="Proteomes" id="UP000249522">
    <property type="component" value="Unassembled WGS sequence"/>
</dbReference>
<dbReference type="CDD" id="cd16432">
    <property type="entry name" value="CheB_Rec"/>
    <property type="match status" value="1"/>
</dbReference>
<dbReference type="InterPro" id="IPR011006">
    <property type="entry name" value="CheY-like_superfamily"/>
</dbReference>
<feature type="active site" evidence="5 6">
    <location>
        <position position="289"/>
    </location>
</feature>
<dbReference type="InterPro" id="IPR008248">
    <property type="entry name" value="CheB-like"/>
</dbReference>
<dbReference type="Gene3D" id="3.40.50.180">
    <property type="entry name" value="Methylesterase CheB, C-terminal domain"/>
    <property type="match status" value="1"/>
</dbReference>
<organism evidence="11 12">
    <name type="scientific">Paenibacillus sambharensis</name>
    <dbReference type="NCBI Taxonomy" id="1803190"/>
    <lineage>
        <taxon>Bacteria</taxon>
        <taxon>Bacillati</taxon>
        <taxon>Bacillota</taxon>
        <taxon>Bacilli</taxon>
        <taxon>Bacillales</taxon>
        <taxon>Paenibacillaceae</taxon>
        <taxon>Paenibacillus</taxon>
    </lineage>
</organism>
<comment type="subcellular location">
    <subcellularLocation>
        <location evidence="5">Cytoplasm</location>
    </subcellularLocation>
</comment>
<dbReference type="GO" id="GO:0050568">
    <property type="term" value="F:protein-glutamine glutaminase activity"/>
    <property type="evidence" value="ECO:0007669"/>
    <property type="project" value="UniProtKB-UniRule"/>
</dbReference>
<proteinExistence type="inferred from homology"/>
<dbReference type="GO" id="GO:0008984">
    <property type="term" value="F:protein-glutamate methylesterase activity"/>
    <property type="evidence" value="ECO:0007669"/>
    <property type="project" value="UniProtKB-UniRule"/>
</dbReference>
<dbReference type="GO" id="GO:0006935">
    <property type="term" value="P:chemotaxis"/>
    <property type="evidence" value="ECO:0007669"/>
    <property type="project" value="UniProtKB-UniRule"/>
</dbReference>
<comment type="catalytic activity">
    <reaction evidence="4 5">
        <text>[protein]-L-glutamate 5-O-methyl ester + H2O = L-glutamyl-[protein] + methanol + H(+)</text>
        <dbReference type="Rhea" id="RHEA:23236"/>
        <dbReference type="Rhea" id="RHEA-COMP:10208"/>
        <dbReference type="Rhea" id="RHEA-COMP:10311"/>
        <dbReference type="ChEBI" id="CHEBI:15377"/>
        <dbReference type="ChEBI" id="CHEBI:15378"/>
        <dbReference type="ChEBI" id="CHEBI:17790"/>
        <dbReference type="ChEBI" id="CHEBI:29973"/>
        <dbReference type="ChEBI" id="CHEBI:82795"/>
        <dbReference type="EC" id="3.1.1.61"/>
    </reaction>
</comment>
<evidence type="ECO:0000259" key="9">
    <source>
        <dbReference type="PROSITE" id="PS50110"/>
    </source>
</evidence>